<sequence>MDPELKRQLLERSELLGFRPFEDTPRRTAADNDDGAPPELPEPSARLDDTRWCRCGRCQLMPTARECVCCLEVPKVASKAGNCCITDHSDFFGGILNPVVLQIAYRMRAIELNDMELIGQRSTHKKYRYVAYRQFVWWIWRRFGRGNRTVLPACVVQAIRNMYPSDEYRGFESR</sequence>
<accession>A0AC60NXS4</accession>
<keyword evidence="2" id="KW-1185">Reference proteome</keyword>
<dbReference type="EMBL" id="JABSTQ010011390">
    <property type="protein sequence ID" value="KAG0411951.1"/>
    <property type="molecule type" value="Genomic_DNA"/>
</dbReference>
<organism evidence="1 2">
    <name type="scientific">Ixodes persulcatus</name>
    <name type="common">Taiga tick</name>
    <dbReference type="NCBI Taxonomy" id="34615"/>
    <lineage>
        <taxon>Eukaryota</taxon>
        <taxon>Metazoa</taxon>
        <taxon>Ecdysozoa</taxon>
        <taxon>Arthropoda</taxon>
        <taxon>Chelicerata</taxon>
        <taxon>Arachnida</taxon>
        <taxon>Acari</taxon>
        <taxon>Parasitiformes</taxon>
        <taxon>Ixodida</taxon>
        <taxon>Ixodoidea</taxon>
        <taxon>Ixodidae</taxon>
        <taxon>Ixodinae</taxon>
        <taxon>Ixodes</taxon>
    </lineage>
</organism>
<protein>
    <submittedName>
        <fullName evidence="1">Uncharacterized protein</fullName>
    </submittedName>
</protein>
<evidence type="ECO:0000313" key="1">
    <source>
        <dbReference type="EMBL" id="KAG0411951.1"/>
    </source>
</evidence>
<evidence type="ECO:0000313" key="2">
    <source>
        <dbReference type="Proteomes" id="UP000805193"/>
    </source>
</evidence>
<name>A0AC60NXS4_IXOPE</name>
<comment type="caution">
    <text evidence="1">The sequence shown here is derived from an EMBL/GenBank/DDBJ whole genome shotgun (WGS) entry which is preliminary data.</text>
</comment>
<reference evidence="1 2" key="1">
    <citation type="journal article" date="2020" name="Cell">
        <title>Large-Scale Comparative Analyses of Tick Genomes Elucidate Their Genetic Diversity and Vector Capacities.</title>
        <authorList>
            <consortium name="Tick Genome and Microbiome Consortium (TIGMIC)"/>
            <person name="Jia N."/>
            <person name="Wang J."/>
            <person name="Shi W."/>
            <person name="Du L."/>
            <person name="Sun Y."/>
            <person name="Zhan W."/>
            <person name="Jiang J.F."/>
            <person name="Wang Q."/>
            <person name="Zhang B."/>
            <person name="Ji P."/>
            <person name="Bell-Sakyi L."/>
            <person name="Cui X.M."/>
            <person name="Yuan T.T."/>
            <person name="Jiang B.G."/>
            <person name="Yang W.F."/>
            <person name="Lam T.T."/>
            <person name="Chang Q.C."/>
            <person name="Ding S.J."/>
            <person name="Wang X.J."/>
            <person name="Zhu J.G."/>
            <person name="Ruan X.D."/>
            <person name="Zhao L."/>
            <person name="Wei J.T."/>
            <person name="Ye R.Z."/>
            <person name="Que T.C."/>
            <person name="Du C.H."/>
            <person name="Zhou Y.H."/>
            <person name="Cheng J.X."/>
            <person name="Dai P.F."/>
            <person name="Guo W.B."/>
            <person name="Han X.H."/>
            <person name="Huang E.J."/>
            <person name="Li L.F."/>
            <person name="Wei W."/>
            <person name="Gao Y.C."/>
            <person name="Liu J.Z."/>
            <person name="Shao H.Z."/>
            <person name="Wang X."/>
            <person name="Wang C.C."/>
            <person name="Yang T.C."/>
            <person name="Huo Q.B."/>
            <person name="Li W."/>
            <person name="Chen H.Y."/>
            <person name="Chen S.E."/>
            <person name="Zhou L.G."/>
            <person name="Ni X.B."/>
            <person name="Tian J.H."/>
            <person name="Sheng Y."/>
            <person name="Liu T."/>
            <person name="Pan Y.S."/>
            <person name="Xia L.Y."/>
            <person name="Li J."/>
            <person name="Zhao F."/>
            <person name="Cao W.C."/>
        </authorList>
    </citation>
    <scope>NUCLEOTIDE SEQUENCE [LARGE SCALE GENOMIC DNA]</scope>
    <source>
        <strain evidence="1">Iper-2018</strain>
    </source>
</reference>
<gene>
    <name evidence="1" type="ORF">HPB47_010925</name>
</gene>
<proteinExistence type="predicted"/>
<dbReference type="Proteomes" id="UP000805193">
    <property type="component" value="Unassembled WGS sequence"/>
</dbReference>